<dbReference type="PANTHER" id="PTHR40115">
    <property type="entry name" value="INNER MEMBRANE PROTEIN WITH PEPSY TM HELIX"/>
    <property type="match status" value="1"/>
</dbReference>
<sequence length="149" mass="16076">MKNTRQLHLWIGIITSLFILIEAVTGLLLSEPWLIGSQSHEEGRKMVMSSAAAPAQSSGAVGDDEKSTNTSMAFPQRGDQQSSLMGVIRGLHEGKFAGANLRILVDVTAIGLIVLTVTGLTLSVKTLRAQRIRRKKALMSQHGATLLEK</sequence>
<name>A0ABY9T535_BREBE</name>
<evidence type="ECO:0000313" key="4">
    <source>
        <dbReference type="Proteomes" id="UP001256827"/>
    </source>
</evidence>
<dbReference type="PANTHER" id="PTHR40115:SF1">
    <property type="entry name" value="INNER MEMBRANE PROTEIN WITH PEPSY TM HELIX"/>
    <property type="match status" value="1"/>
</dbReference>
<keyword evidence="2" id="KW-0812">Transmembrane</keyword>
<dbReference type="InterPro" id="IPR005625">
    <property type="entry name" value="PepSY-ass_TM"/>
</dbReference>
<evidence type="ECO:0000313" key="3">
    <source>
        <dbReference type="EMBL" id="WNC15205.1"/>
    </source>
</evidence>
<feature type="compositionally biased region" description="Polar residues" evidence="1">
    <location>
        <begin position="68"/>
        <end position="77"/>
    </location>
</feature>
<gene>
    <name evidence="3" type="ORF">RGB73_02170</name>
</gene>
<evidence type="ECO:0000256" key="2">
    <source>
        <dbReference type="SAM" id="Phobius"/>
    </source>
</evidence>
<reference evidence="3 4" key="1">
    <citation type="submission" date="2023-09" db="EMBL/GenBank/DDBJ databases">
        <title>Complete Genome and Methylome dissection of Bacillus brevis NEB573 original source of BbsI restriction endonuclease.</title>
        <authorList>
            <person name="Fomenkov A."/>
            <person name="Roberts R.D."/>
        </authorList>
    </citation>
    <scope>NUCLEOTIDE SEQUENCE [LARGE SCALE GENOMIC DNA]</scope>
    <source>
        <strain evidence="3 4">NEB573</strain>
    </source>
</reference>
<organism evidence="3 4">
    <name type="scientific">Brevibacillus brevis</name>
    <name type="common">Bacillus brevis</name>
    <dbReference type="NCBI Taxonomy" id="1393"/>
    <lineage>
        <taxon>Bacteria</taxon>
        <taxon>Bacillati</taxon>
        <taxon>Bacillota</taxon>
        <taxon>Bacilli</taxon>
        <taxon>Bacillales</taxon>
        <taxon>Paenibacillaceae</taxon>
        <taxon>Brevibacillus</taxon>
    </lineage>
</organism>
<proteinExistence type="predicted"/>
<dbReference type="EMBL" id="CP134050">
    <property type="protein sequence ID" value="WNC15205.1"/>
    <property type="molecule type" value="Genomic_DNA"/>
</dbReference>
<feature type="transmembrane region" description="Helical" evidence="2">
    <location>
        <begin position="7"/>
        <end position="29"/>
    </location>
</feature>
<feature type="region of interest" description="Disordered" evidence="1">
    <location>
        <begin position="55"/>
        <end position="77"/>
    </location>
</feature>
<dbReference type="InterPro" id="IPR032307">
    <property type="entry name" value="PepSY_TM-like_2"/>
</dbReference>
<evidence type="ECO:0000256" key="1">
    <source>
        <dbReference type="SAM" id="MobiDB-lite"/>
    </source>
</evidence>
<feature type="transmembrane region" description="Helical" evidence="2">
    <location>
        <begin position="103"/>
        <end position="124"/>
    </location>
</feature>
<dbReference type="RefSeq" id="WP_310768690.1">
    <property type="nucleotide sequence ID" value="NZ_CP134050.1"/>
</dbReference>
<keyword evidence="2" id="KW-0472">Membrane</keyword>
<accession>A0ABY9T535</accession>
<keyword evidence="2" id="KW-1133">Transmembrane helix</keyword>
<dbReference type="Proteomes" id="UP001256827">
    <property type="component" value="Chromosome"/>
</dbReference>
<keyword evidence="4" id="KW-1185">Reference proteome</keyword>
<dbReference type="Pfam" id="PF03929">
    <property type="entry name" value="PepSY_TM"/>
    <property type="match status" value="1"/>
</dbReference>
<protein>
    <submittedName>
        <fullName evidence="3">PepSY-associated TM helix domain-containing protein</fullName>
    </submittedName>
</protein>